<sequence length="350" mass="38033">MSEHSDPQHDHGTRNVNSPEELHEMLARSAATEQADARDVLVEEAVSGKGEQTPSFEQTPRKMAIGIACVLIGGTCWGVNGAVSKILMEEYHAAPLWIACVREIIAGIIFLVAAMIGTPHSLRSAVTSWREYPKFVGAALTCVTLVQVAYLFSIHWTNAGTATVLQTVNLLMVLIYVCVRAKRRPTKREVIGVALAFVGVWLLATGGKLSTLSMPLPGLFWGLMDAFSCACLAIIPVGLIARYGNLTFNGLTFLISGLILLPFVKPWQNMPHFDARGWWLMAFTVVVGTVVAFWLFMAGVVRIGSMRATLLATIEPVTATISSVLWTGSVFTPVDIVGFVLILIMSFLVQ</sequence>
<reference evidence="9 10" key="1">
    <citation type="journal article" date="2019" name="Nat. Med.">
        <title>A library of human gut bacterial isolates paired with longitudinal multiomics data enables mechanistic microbiome research.</title>
        <authorList>
            <person name="Poyet M."/>
            <person name="Groussin M."/>
            <person name="Gibbons S.M."/>
            <person name="Avila-Pacheco J."/>
            <person name="Jiang X."/>
            <person name="Kearney S.M."/>
            <person name="Perrotta A.R."/>
            <person name="Berdy B."/>
            <person name="Zhao S."/>
            <person name="Lieberman T.D."/>
            <person name="Swanson P.K."/>
            <person name="Smith M."/>
            <person name="Roesemann S."/>
            <person name="Alexander J.E."/>
            <person name="Rich S.A."/>
            <person name="Livny J."/>
            <person name="Vlamakis H."/>
            <person name="Clish C."/>
            <person name="Bullock K."/>
            <person name="Deik A."/>
            <person name="Scott J."/>
            <person name="Pierce K.A."/>
            <person name="Xavier R.J."/>
            <person name="Alm E.J."/>
        </authorList>
    </citation>
    <scope>NUCLEOTIDE SEQUENCE [LARGE SCALE GENOMIC DNA]</scope>
    <source>
        <strain evidence="9 10">BIOML-A13</strain>
    </source>
</reference>
<feature type="transmembrane region" description="Helical" evidence="7">
    <location>
        <begin position="95"/>
        <end position="114"/>
    </location>
</feature>
<evidence type="ECO:0000313" key="9">
    <source>
        <dbReference type="EMBL" id="KAB7486060.1"/>
    </source>
</evidence>
<dbReference type="PANTHER" id="PTHR32322">
    <property type="entry name" value="INNER MEMBRANE TRANSPORTER"/>
    <property type="match status" value="1"/>
</dbReference>
<dbReference type="AlphaFoldDB" id="A0A7J5TLU2"/>
<feature type="transmembrane region" description="Helical" evidence="7">
    <location>
        <begin position="276"/>
        <end position="296"/>
    </location>
</feature>
<comment type="caution">
    <text evidence="9">The sequence shown here is derived from an EMBL/GenBank/DDBJ whole genome shotgun (WGS) entry which is preliminary data.</text>
</comment>
<evidence type="ECO:0000256" key="7">
    <source>
        <dbReference type="SAM" id="Phobius"/>
    </source>
</evidence>
<dbReference type="GeneID" id="29695469"/>
<dbReference type="Proteomes" id="UP000451386">
    <property type="component" value="Unassembled WGS sequence"/>
</dbReference>
<dbReference type="EMBL" id="WDOP01000013">
    <property type="protein sequence ID" value="KAB7486060.1"/>
    <property type="molecule type" value="Genomic_DNA"/>
</dbReference>
<keyword evidence="5 7" id="KW-0472">Membrane</keyword>
<protein>
    <submittedName>
        <fullName evidence="9">DMT family transporter</fullName>
    </submittedName>
</protein>
<keyword evidence="3 7" id="KW-0812">Transmembrane</keyword>
<feature type="transmembrane region" description="Helical" evidence="7">
    <location>
        <begin position="63"/>
        <end position="83"/>
    </location>
</feature>
<proteinExistence type="inferred from homology"/>
<dbReference type="InterPro" id="IPR050638">
    <property type="entry name" value="AA-Vitamin_Transporters"/>
</dbReference>
<comment type="subcellular location">
    <subcellularLocation>
        <location evidence="1">Membrane</location>
        <topology evidence="1">Multi-pass membrane protein</topology>
    </subcellularLocation>
</comment>
<dbReference type="SUPFAM" id="SSF103481">
    <property type="entry name" value="Multidrug resistance efflux transporter EmrE"/>
    <property type="match status" value="2"/>
</dbReference>
<feature type="transmembrane region" description="Helical" evidence="7">
    <location>
        <begin position="332"/>
        <end position="349"/>
    </location>
</feature>
<keyword evidence="4 7" id="KW-1133">Transmembrane helix</keyword>
<feature type="transmembrane region" description="Helical" evidence="7">
    <location>
        <begin position="159"/>
        <end position="178"/>
    </location>
</feature>
<dbReference type="InterPro" id="IPR000620">
    <property type="entry name" value="EamA_dom"/>
</dbReference>
<evidence type="ECO:0000256" key="6">
    <source>
        <dbReference type="SAM" id="MobiDB-lite"/>
    </source>
</evidence>
<feature type="transmembrane region" description="Helical" evidence="7">
    <location>
        <begin position="190"/>
        <end position="207"/>
    </location>
</feature>
<dbReference type="RefSeq" id="WP_004218380.1">
    <property type="nucleotide sequence ID" value="NZ_WDOP01000013.1"/>
</dbReference>
<feature type="transmembrane region" description="Helical" evidence="7">
    <location>
        <begin position="246"/>
        <end position="264"/>
    </location>
</feature>
<organism evidence="9 10">
    <name type="scientific">Bifidobacterium bifidum</name>
    <dbReference type="NCBI Taxonomy" id="1681"/>
    <lineage>
        <taxon>Bacteria</taxon>
        <taxon>Bacillati</taxon>
        <taxon>Actinomycetota</taxon>
        <taxon>Actinomycetes</taxon>
        <taxon>Bifidobacteriales</taxon>
        <taxon>Bifidobacteriaceae</taxon>
        <taxon>Bifidobacterium</taxon>
    </lineage>
</organism>
<dbReference type="PANTHER" id="PTHR32322:SF2">
    <property type="entry name" value="EAMA DOMAIN-CONTAINING PROTEIN"/>
    <property type="match status" value="1"/>
</dbReference>
<evidence type="ECO:0000256" key="3">
    <source>
        <dbReference type="ARBA" id="ARBA00022692"/>
    </source>
</evidence>
<evidence type="ECO:0000259" key="8">
    <source>
        <dbReference type="Pfam" id="PF00892"/>
    </source>
</evidence>
<feature type="transmembrane region" description="Helical" evidence="7">
    <location>
        <begin position="219"/>
        <end position="239"/>
    </location>
</feature>
<evidence type="ECO:0000313" key="10">
    <source>
        <dbReference type="Proteomes" id="UP000451386"/>
    </source>
</evidence>
<feature type="region of interest" description="Disordered" evidence="6">
    <location>
        <begin position="1"/>
        <end position="35"/>
    </location>
</feature>
<evidence type="ECO:0000256" key="2">
    <source>
        <dbReference type="ARBA" id="ARBA00007362"/>
    </source>
</evidence>
<comment type="similarity">
    <text evidence="2">Belongs to the EamA transporter family.</text>
</comment>
<name>A0A7J5TLU2_BIFBI</name>
<accession>A0A7J5TLU2</accession>
<evidence type="ECO:0000256" key="5">
    <source>
        <dbReference type="ARBA" id="ARBA00023136"/>
    </source>
</evidence>
<dbReference type="InterPro" id="IPR037185">
    <property type="entry name" value="EmrE-like"/>
</dbReference>
<evidence type="ECO:0000256" key="1">
    <source>
        <dbReference type="ARBA" id="ARBA00004141"/>
    </source>
</evidence>
<gene>
    <name evidence="9" type="ORF">GBA83_09410</name>
</gene>
<dbReference type="GO" id="GO:0016020">
    <property type="term" value="C:membrane"/>
    <property type="evidence" value="ECO:0007669"/>
    <property type="project" value="UniProtKB-SubCell"/>
</dbReference>
<feature type="transmembrane region" description="Helical" evidence="7">
    <location>
        <begin position="135"/>
        <end position="153"/>
    </location>
</feature>
<feature type="domain" description="EamA" evidence="8">
    <location>
        <begin position="217"/>
        <end position="349"/>
    </location>
</feature>
<dbReference type="Pfam" id="PF00892">
    <property type="entry name" value="EamA"/>
    <property type="match status" value="2"/>
</dbReference>
<feature type="compositionally biased region" description="Basic and acidic residues" evidence="6">
    <location>
        <begin position="1"/>
        <end position="13"/>
    </location>
</feature>
<feature type="domain" description="EamA" evidence="8">
    <location>
        <begin position="65"/>
        <end position="204"/>
    </location>
</feature>
<evidence type="ECO:0000256" key="4">
    <source>
        <dbReference type="ARBA" id="ARBA00022989"/>
    </source>
</evidence>